<evidence type="ECO:0000256" key="2">
    <source>
        <dbReference type="SAM" id="MobiDB-lite"/>
    </source>
</evidence>
<keyword evidence="1" id="KW-0694">RNA-binding</keyword>
<dbReference type="PROSITE" id="PS50882">
    <property type="entry name" value="YTH"/>
    <property type="match status" value="1"/>
</dbReference>
<feature type="region of interest" description="Disordered" evidence="2">
    <location>
        <begin position="131"/>
        <end position="202"/>
    </location>
</feature>
<dbReference type="Gene3D" id="3.10.590.10">
    <property type="entry name" value="ph1033 like domains"/>
    <property type="match status" value="1"/>
</dbReference>
<feature type="domain" description="YTH" evidence="3">
    <location>
        <begin position="334"/>
        <end position="475"/>
    </location>
</feature>
<dbReference type="InterPro" id="IPR007275">
    <property type="entry name" value="YTH_domain"/>
</dbReference>
<dbReference type="CDD" id="cd21134">
    <property type="entry name" value="YTH"/>
    <property type="match status" value="1"/>
</dbReference>
<evidence type="ECO:0000313" key="5">
    <source>
        <dbReference type="Proteomes" id="UP001642487"/>
    </source>
</evidence>
<dbReference type="PANTHER" id="PTHR12357:SF92">
    <property type="entry name" value="YTH DOMAIN-CONTAINING FAMILY PROTEIN"/>
    <property type="match status" value="1"/>
</dbReference>
<keyword evidence="5" id="KW-1185">Reference proteome</keyword>
<reference evidence="4 5" key="1">
    <citation type="submission" date="2024-03" db="EMBL/GenBank/DDBJ databases">
        <authorList>
            <person name="Gkanogiannis A."/>
            <person name="Becerra Lopez-Lavalle L."/>
        </authorList>
    </citation>
    <scope>NUCLEOTIDE SEQUENCE [LARGE SCALE GENOMIC DNA]</scope>
</reference>
<organism evidence="4 5">
    <name type="scientific">Citrullus colocynthis</name>
    <name type="common">colocynth</name>
    <dbReference type="NCBI Taxonomy" id="252529"/>
    <lineage>
        <taxon>Eukaryota</taxon>
        <taxon>Viridiplantae</taxon>
        <taxon>Streptophyta</taxon>
        <taxon>Embryophyta</taxon>
        <taxon>Tracheophyta</taxon>
        <taxon>Spermatophyta</taxon>
        <taxon>Magnoliopsida</taxon>
        <taxon>eudicotyledons</taxon>
        <taxon>Gunneridae</taxon>
        <taxon>Pentapetalae</taxon>
        <taxon>rosids</taxon>
        <taxon>fabids</taxon>
        <taxon>Cucurbitales</taxon>
        <taxon>Cucurbitaceae</taxon>
        <taxon>Benincaseae</taxon>
        <taxon>Citrullus</taxon>
    </lineage>
</organism>
<name>A0ABP0ZC39_9ROSI</name>
<comment type="function">
    <text evidence="1">Specifically recognizes and binds N6-methyladenosine (m6A)-containing RNAs, and regulates mRNA stability. M6A is a modification present at internal sites of mRNAs and some non-coding RNAs and plays a role in mRNA stability and processing.</text>
</comment>
<proteinExistence type="inferred from homology"/>
<dbReference type="Pfam" id="PF04146">
    <property type="entry name" value="YTH"/>
    <property type="match status" value="1"/>
</dbReference>
<dbReference type="InterPro" id="IPR045168">
    <property type="entry name" value="YTH_prot"/>
</dbReference>
<feature type="compositionally biased region" description="Polar residues" evidence="2">
    <location>
        <begin position="138"/>
        <end position="158"/>
    </location>
</feature>
<evidence type="ECO:0000313" key="4">
    <source>
        <dbReference type="EMBL" id="CAK9328896.1"/>
    </source>
</evidence>
<evidence type="ECO:0000256" key="1">
    <source>
        <dbReference type="RuleBase" id="RU369095"/>
    </source>
</evidence>
<comment type="similarity">
    <text evidence="1">Belongs to the YTHDF family.</text>
</comment>
<dbReference type="PANTHER" id="PTHR12357">
    <property type="entry name" value="YTH YT521-B HOMOLOGY DOMAIN-CONTAINING"/>
    <property type="match status" value="1"/>
</dbReference>
<dbReference type="EMBL" id="OZ021743">
    <property type="protein sequence ID" value="CAK9328896.1"/>
    <property type="molecule type" value="Genomic_DNA"/>
</dbReference>
<dbReference type="Proteomes" id="UP001642487">
    <property type="component" value="Chromosome 9"/>
</dbReference>
<sequence length="736" mass="81823">MYNEGATPEFIFDQGVYYPTAANYGYYCTGFESPGEWEDHSRIFGLDGPDIQYAGAQNENSSYVYYTPSYGYAQSQYNPYNPYIHGAMIGPDGPYLGAQQFYTIPSYDSSVSSPAYVPVIVQPDIVPNSSIDLIDPSINRSNGNGRMQKNESSGSFSRNHSKPALDQRNSLARLSEVPRANVGPSKQSGTLGSISAGGHAGSVSSRVFQGRGAYGSIQPVDDISNGKVVSQHSQLRAPHPINNTFPDFRSSAHGQAAIAKLQPKVQVGRVLDSANASSDALSEQNRGPRISRSKTQLALKAYTTKAGDGNADGNIIIYTDQYNKDDFPIEYVDAKFFVIKSYSEDDVHKSIKYNVWSSTPNGNKKLNIAYEDARRIVSAKSRSCPVFLFFSVNASGQFCGVAEMVGPVDFNRDMDFWQQDKWNGSFPVKWHIIKDVPNNNFRHVILENNENKPVTNSRDTQEVPFKKGLEMLKLFKSHTLKTSLLDDFIYYENRQKIMQEEKARLVIRRLERPYFVPALDHTRQLNCVIELPLREDKNLNKPNDGPRGLERNVASRAEQQVYSNPGKTGAVVVKEKPKHDAEEKVDVMSTLKMESLEIGPKAVENPLGGATPAAASDANTKLHTEVVTVGSMPIKVNGYNTKTSGVLTVGTIPLDPKALQLDKDDIFLKNGVHQRSSEGCRIHGLRTTALKLKFLKLIKLRFQTPKPQNPNSVSQIFFFLYVFCSQLRFRGTENSV</sequence>
<evidence type="ECO:0000259" key="3">
    <source>
        <dbReference type="PROSITE" id="PS50882"/>
    </source>
</evidence>
<feature type="compositionally biased region" description="Polar residues" evidence="2">
    <location>
        <begin position="184"/>
        <end position="193"/>
    </location>
</feature>
<accession>A0ABP0ZC39</accession>
<gene>
    <name evidence="4" type="ORF">CITCOLO1_LOCUS21330</name>
</gene>
<protein>
    <recommendedName>
        <fullName evidence="1">YTH domain-containing family protein</fullName>
    </recommendedName>
</protein>